<dbReference type="GO" id="GO:0005634">
    <property type="term" value="C:nucleus"/>
    <property type="evidence" value="ECO:0007669"/>
    <property type="project" value="UniProtKB-ARBA"/>
</dbReference>
<dbReference type="EMBL" id="JASEJX010000030">
    <property type="protein sequence ID" value="KAK4511135.1"/>
    <property type="molecule type" value="Genomic_DNA"/>
</dbReference>
<dbReference type="EC" id="2.7.7.49" evidence="1"/>
<dbReference type="Gene3D" id="4.10.60.10">
    <property type="entry name" value="Zinc finger, CCHC-type"/>
    <property type="match status" value="1"/>
</dbReference>
<comment type="caution">
    <text evidence="13">The sequence shown here is derived from an EMBL/GenBank/DDBJ whole genome shotgun (WGS) entry which is preliminary data.</text>
</comment>
<evidence type="ECO:0000256" key="4">
    <source>
        <dbReference type="ARBA" id="ARBA00022722"/>
    </source>
</evidence>
<gene>
    <name evidence="13" type="ORF">ATC70_012347</name>
</gene>
<dbReference type="InterPro" id="IPR041588">
    <property type="entry name" value="Integrase_H2C2"/>
</dbReference>
<keyword evidence="6" id="KW-0255">Endonuclease</keyword>
<dbReference type="Pfam" id="PF03732">
    <property type="entry name" value="Retrotrans_gag"/>
    <property type="match status" value="1"/>
</dbReference>
<name>A0AAN7D8Y0_9FUNG</name>
<evidence type="ECO:0000256" key="5">
    <source>
        <dbReference type="ARBA" id="ARBA00022750"/>
    </source>
</evidence>
<evidence type="ECO:0000256" key="8">
    <source>
        <dbReference type="ARBA" id="ARBA00022918"/>
    </source>
</evidence>
<keyword evidence="2" id="KW-0808">Transferase</keyword>
<dbReference type="CDD" id="cd09274">
    <property type="entry name" value="RNase_HI_RT_Ty3"/>
    <property type="match status" value="1"/>
</dbReference>
<dbReference type="GO" id="GO:0003964">
    <property type="term" value="F:RNA-directed DNA polymerase activity"/>
    <property type="evidence" value="ECO:0007669"/>
    <property type="project" value="UniProtKB-KW"/>
</dbReference>
<accession>A0AAN7D8Y0</accession>
<dbReference type="PROSITE" id="PS00141">
    <property type="entry name" value="ASP_PROTEASE"/>
    <property type="match status" value="1"/>
</dbReference>
<dbReference type="InterPro" id="IPR001584">
    <property type="entry name" value="Integrase_cat-core"/>
</dbReference>
<dbReference type="Pfam" id="PF00078">
    <property type="entry name" value="RVT_1"/>
    <property type="match status" value="1"/>
</dbReference>
<keyword evidence="5" id="KW-0645">Protease</keyword>
<keyword evidence="14" id="KW-1185">Reference proteome</keyword>
<evidence type="ECO:0000256" key="3">
    <source>
        <dbReference type="ARBA" id="ARBA00022695"/>
    </source>
</evidence>
<evidence type="ECO:0000259" key="11">
    <source>
        <dbReference type="PROSITE" id="PS50158"/>
    </source>
</evidence>
<dbReference type="RefSeq" id="XP_064677801.1">
    <property type="nucleotide sequence ID" value="XM_064831521.1"/>
</dbReference>
<feature type="region of interest" description="Disordered" evidence="10">
    <location>
        <begin position="356"/>
        <end position="398"/>
    </location>
</feature>
<reference evidence="13 14" key="1">
    <citation type="submission" date="2022-11" db="EMBL/GenBank/DDBJ databases">
        <title>Mucor velutinosus strain NIH1002 WGS.</title>
        <authorList>
            <person name="Subramanian P."/>
            <person name="Mullikin J.C."/>
            <person name="Segre J.A."/>
            <person name="Zelazny A.M."/>
        </authorList>
    </citation>
    <scope>NUCLEOTIDE SEQUENCE [LARGE SCALE GENOMIC DNA]</scope>
    <source>
        <strain evidence="13 14">NIH1002</strain>
    </source>
</reference>
<dbReference type="GO" id="GO:0003676">
    <property type="term" value="F:nucleic acid binding"/>
    <property type="evidence" value="ECO:0007669"/>
    <property type="project" value="InterPro"/>
</dbReference>
<dbReference type="Gene3D" id="3.30.420.10">
    <property type="entry name" value="Ribonuclease H-like superfamily/Ribonuclease H"/>
    <property type="match status" value="1"/>
</dbReference>
<dbReference type="PROSITE" id="PS50994">
    <property type="entry name" value="INTEGRASE"/>
    <property type="match status" value="1"/>
</dbReference>
<dbReference type="PANTHER" id="PTHR37984">
    <property type="entry name" value="PROTEIN CBG26694"/>
    <property type="match status" value="1"/>
</dbReference>
<evidence type="ECO:0000256" key="7">
    <source>
        <dbReference type="ARBA" id="ARBA00022801"/>
    </source>
</evidence>
<dbReference type="PANTHER" id="PTHR37984:SF5">
    <property type="entry name" value="PROTEIN NYNRIN-LIKE"/>
    <property type="match status" value="1"/>
</dbReference>
<keyword evidence="4" id="KW-0540">Nuclease</keyword>
<dbReference type="FunFam" id="3.10.20.370:FF:000001">
    <property type="entry name" value="Retrovirus-related Pol polyprotein from transposon 17.6-like protein"/>
    <property type="match status" value="1"/>
</dbReference>
<sequence>MNSLTEEEIKKLKNQFEIEERVVQILKFESDIEAYNSKFRKTRPGQFTQEERIKSSKARQEHWNQLATSIAKKWFGLDNINLDNNNNDNNMTEQDGSPLGTTGDSSDIIKLAEILKEVILAKTSKEDDFEFLERPKSYNGSRDPFIIESWIQTLEDFADIKKFDNDKIAKLGITLLTGAAKVWYQNLRLLNSAPTNWLHFKTELRAFFKPDNAISVARDRMRALRQKSTIAQYVQEFMTIKLSIPRMTDEEAVDKFLSGLRDPNARIHIKDSIYMEEPVLTEAIRAAHNYEGNRLDSSSSISRGFSVDTMDLQVDDPMDLSVMERRELYNIMKSWNNSSGRGGFAMGARGGFGGGNRRDFNGLRGGRGNTRGSYNGSRGSRGGQQHRGGRGGRARNGDRANVQCHNCEGFGHYMRDCPSEPRQQLNYAEAGNIDHGFDGASEDNKDFDYSAYLYCVLPTSKSYVEPLVIDDTLIKKDLEFVMSAGKIDTKLPLYNGWVNGHLCSVLIDSGASANYISPKLSSVVTQSRAVKGQAVETANGHQSAISSIATFSLQLSDYTDDMEAYVFDTKFDLILGNSWLRQVQPIPDWFHSSWSIKLPNGGSTLIMPIQTQTKPKNLLHNQEVVLESGDAGAAMDATFGDADTNKIGSTRGTDMVDADVNFVGSKGKFIGSGVDAGVDGDVTVGSEGIDDVDDCNFVITARQFERLLRKKQVEECFLVSPRELHGLLDLNNVDVVLTDQDKENEAWCAEFAEAYPDVFKGSLDTLPPVRRTDGEMIELEPGTKPISRAPYRMSPLELKELRQQLDDLLSKGFIEPCVSEWGSPVLFVKKPNGSLRMVCDYRALNAKTVAQRVPLPRIDECLEQLHGVTFMSSIDLTSSFWQQRLTPSDSLKSAINTRYGQFSWSVMAMGLKNSGARWMYLMNDVLKEYLDDFVICYIDDCLIYTKGDDIELHKKHLHLVFKKLQEAGLVVSKAKCKFNRKEITFLGHDIVAGQGIKPSQKKVDAIASWPAPKTVHDVRKFMGLCQYYSTYMPNFAAVAACITDLTKGVGPKNRKIDWSDDCQKAFDTIKSLITSAPVLLMPDMSRPFRIECDASDYAVGAVLLQQDPKCDDAWKPVAFISKKLSDAERNYPTQERELLAILFACKTWRCFVEGSGYEVFTDHRPLQYYKSSSKVSPRLVRWMQDLEMYQPSLVYKKGVDNVVPDALSRREGPDCEPDPVSMEPEFLYEMSTTILNKVLQPSDTSLLTDPCQDWPIFYKKKREDWPEKWRAQLEKEESNFEIIDNVLYRLNLEATGREASKLKFITFARRADLIEDFHRGFGHSGQLTVYHLMKQRVWWPSMRKDINYWLKTCPECQLHSRNEKGTHHAPMKPLEVPAPFARWHIDFIGELPTTGNGNRWILMAVDYATNWPIARALKSASADEIVKFIYEEIVMKFGCPVEVVSDRGANFLSKILKQYMHKIRSKHMLTSAFHPRTNSKCERLNQTFKHMLTKYVKGLVHSWDEYVDSSLFSCRIRKHATTGYSPFYLVYGQEPVLPGDSRRPFMDPLTEEDPELIAEDVLARIRDLKEKRFEAKEQMILQARKDKERWDAALKSNKAQIFEVGDYVMLRHESKKGLEFNWMGPYVILKTNLDYNIYQIQEIEGKVYNSWVHTDRLHSVQYDGAKSQKSWYIPRVARAK</sequence>
<dbReference type="InterPro" id="IPR001878">
    <property type="entry name" value="Znf_CCHC"/>
</dbReference>
<evidence type="ECO:0000256" key="1">
    <source>
        <dbReference type="ARBA" id="ARBA00012493"/>
    </source>
</evidence>
<dbReference type="Gene3D" id="1.10.340.70">
    <property type="match status" value="1"/>
</dbReference>
<dbReference type="InterPro" id="IPR043128">
    <property type="entry name" value="Rev_trsase/Diguanyl_cyclase"/>
</dbReference>
<dbReference type="SUPFAM" id="SSF56672">
    <property type="entry name" value="DNA/RNA polymerases"/>
    <property type="match status" value="1"/>
</dbReference>
<keyword evidence="5" id="KW-0064">Aspartyl protease</keyword>
<dbReference type="GO" id="GO:0008270">
    <property type="term" value="F:zinc ion binding"/>
    <property type="evidence" value="ECO:0007669"/>
    <property type="project" value="UniProtKB-KW"/>
</dbReference>
<dbReference type="GO" id="GO:0006508">
    <property type="term" value="P:proteolysis"/>
    <property type="evidence" value="ECO:0007669"/>
    <property type="project" value="InterPro"/>
</dbReference>
<dbReference type="InterPro" id="IPR005162">
    <property type="entry name" value="Retrotrans_gag_dom"/>
</dbReference>
<dbReference type="FunFam" id="3.30.420.10:FF:000032">
    <property type="entry name" value="Retrovirus-related Pol polyprotein from transposon 297-like Protein"/>
    <property type="match status" value="1"/>
</dbReference>
<dbReference type="Pfam" id="PF17917">
    <property type="entry name" value="RT_RNaseH"/>
    <property type="match status" value="1"/>
</dbReference>
<proteinExistence type="predicted"/>
<dbReference type="Gene3D" id="3.10.10.10">
    <property type="entry name" value="HIV Type 1 Reverse Transcriptase, subunit A, domain 1"/>
    <property type="match status" value="1"/>
</dbReference>
<keyword evidence="9" id="KW-0862">Zinc</keyword>
<dbReference type="GO" id="GO:0015074">
    <property type="term" value="P:DNA integration"/>
    <property type="evidence" value="ECO:0007669"/>
    <property type="project" value="InterPro"/>
</dbReference>
<dbReference type="Pfam" id="PF00665">
    <property type="entry name" value="rve"/>
    <property type="match status" value="1"/>
</dbReference>
<dbReference type="InterPro" id="IPR001969">
    <property type="entry name" value="Aspartic_peptidase_AS"/>
</dbReference>
<dbReference type="CDD" id="cd01647">
    <property type="entry name" value="RT_LTR"/>
    <property type="match status" value="1"/>
</dbReference>
<dbReference type="Gene3D" id="3.10.20.370">
    <property type="match status" value="1"/>
</dbReference>
<dbReference type="GO" id="GO:0004519">
    <property type="term" value="F:endonuclease activity"/>
    <property type="evidence" value="ECO:0007669"/>
    <property type="project" value="UniProtKB-KW"/>
</dbReference>
<dbReference type="InterPro" id="IPR050951">
    <property type="entry name" value="Retrovirus_Pol_polyprotein"/>
</dbReference>
<dbReference type="SUPFAM" id="SSF57756">
    <property type="entry name" value="Retrovirus zinc finger-like domains"/>
    <property type="match status" value="1"/>
</dbReference>
<evidence type="ECO:0000256" key="10">
    <source>
        <dbReference type="SAM" id="MobiDB-lite"/>
    </source>
</evidence>
<evidence type="ECO:0000256" key="2">
    <source>
        <dbReference type="ARBA" id="ARBA00022679"/>
    </source>
</evidence>
<evidence type="ECO:0000256" key="9">
    <source>
        <dbReference type="PROSITE-ProRule" id="PRU00047"/>
    </source>
</evidence>
<dbReference type="GO" id="GO:0004190">
    <property type="term" value="F:aspartic-type endopeptidase activity"/>
    <property type="evidence" value="ECO:0007669"/>
    <property type="project" value="UniProtKB-KW"/>
</dbReference>
<evidence type="ECO:0000313" key="13">
    <source>
        <dbReference type="EMBL" id="KAK4511135.1"/>
    </source>
</evidence>
<dbReference type="SUPFAM" id="SSF53098">
    <property type="entry name" value="Ribonuclease H-like"/>
    <property type="match status" value="1"/>
</dbReference>
<keyword evidence="7" id="KW-0378">Hydrolase</keyword>
<dbReference type="InterPro" id="IPR036397">
    <property type="entry name" value="RNaseH_sf"/>
</dbReference>
<dbReference type="GeneID" id="89956033"/>
<dbReference type="Gene3D" id="2.40.70.10">
    <property type="entry name" value="Acid Proteases"/>
    <property type="match status" value="1"/>
</dbReference>
<evidence type="ECO:0000259" key="12">
    <source>
        <dbReference type="PROSITE" id="PS50994"/>
    </source>
</evidence>
<dbReference type="InterPro" id="IPR021109">
    <property type="entry name" value="Peptidase_aspartic_dom_sf"/>
</dbReference>
<dbReference type="InterPro" id="IPR000477">
    <property type="entry name" value="RT_dom"/>
</dbReference>
<keyword evidence="9" id="KW-0863">Zinc-finger</keyword>
<dbReference type="InterPro" id="IPR043502">
    <property type="entry name" value="DNA/RNA_pol_sf"/>
</dbReference>
<evidence type="ECO:0000256" key="6">
    <source>
        <dbReference type="ARBA" id="ARBA00022759"/>
    </source>
</evidence>
<evidence type="ECO:0000313" key="14">
    <source>
        <dbReference type="Proteomes" id="UP001304243"/>
    </source>
</evidence>
<dbReference type="FunFam" id="3.30.70.270:FF:000020">
    <property type="entry name" value="Transposon Tf2-6 polyprotein-like Protein"/>
    <property type="match status" value="1"/>
</dbReference>
<dbReference type="PROSITE" id="PS50158">
    <property type="entry name" value="ZF_CCHC"/>
    <property type="match status" value="1"/>
</dbReference>
<dbReference type="InterPro" id="IPR012337">
    <property type="entry name" value="RNaseH-like_sf"/>
</dbReference>
<dbReference type="InterPro" id="IPR041373">
    <property type="entry name" value="RT_RNaseH"/>
</dbReference>
<dbReference type="Proteomes" id="UP001304243">
    <property type="component" value="Unassembled WGS sequence"/>
</dbReference>
<dbReference type="Gene3D" id="3.30.70.270">
    <property type="match status" value="2"/>
</dbReference>
<feature type="domain" description="CCHC-type" evidence="11">
    <location>
        <begin position="404"/>
        <end position="419"/>
    </location>
</feature>
<organism evidence="13 14">
    <name type="scientific">Mucor velutinosus</name>
    <dbReference type="NCBI Taxonomy" id="708070"/>
    <lineage>
        <taxon>Eukaryota</taxon>
        <taxon>Fungi</taxon>
        <taxon>Fungi incertae sedis</taxon>
        <taxon>Mucoromycota</taxon>
        <taxon>Mucoromycotina</taxon>
        <taxon>Mucoromycetes</taxon>
        <taxon>Mucorales</taxon>
        <taxon>Mucorineae</taxon>
        <taxon>Mucoraceae</taxon>
        <taxon>Mucor</taxon>
    </lineage>
</organism>
<dbReference type="SUPFAM" id="SSF50630">
    <property type="entry name" value="Acid proteases"/>
    <property type="match status" value="1"/>
</dbReference>
<keyword evidence="8" id="KW-0695">RNA-directed DNA polymerase</keyword>
<dbReference type="SMART" id="SM00343">
    <property type="entry name" value="ZnF_C2HC"/>
    <property type="match status" value="1"/>
</dbReference>
<dbReference type="Pfam" id="PF17921">
    <property type="entry name" value="Integrase_H2C2"/>
    <property type="match status" value="1"/>
</dbReference>
<keyword evidence="9" id="KW-0479">Metal-binding</keyword>
<protein>
    <recommendedName>
        <fullName evidence="1">RNA-directed DNA polymerase</fullName>
        <ecNumber evidence="1">2.7.7.49</ecNumber>
    </recommendedName>
</protein>
<dbReference type="Pfam" id="PF13975">
    <property type="entry name" value="gag-asp_proteas"/>
    <property type="match status" value="1"/>
</dbReference>
<keyword evidence="3" id="KW-0548">Nucleotidyltransferase</keyword>
<dbReference type="CDD" id="cd00303">
    <property type="entry name" value="retropepsin_like"/>
    <property type="match status" value="1"/>
</dbReference>
<feature type="domain" description="Integrase catalytic" evidence="12">
    <location>
        <begin position="1375"/>
        <end position="1534"/>
    </location>
</feature>
<dbReference type="InterPro" id="IPR036875">
    <property type="entry name" value="Znf_CCHC_sf"/>
</dbReference>